<protein>
    <recommendedName>
        <fullName evidence="8">Protein kinase domain-containing protein</fullName>
    </recommendedName>
</protein>
<dbReference type="EMBL" id="JALJOR010000012">
    <property type="protein sequence ID" value="KAK9807561.1"/>
    <property type="molecule type" value="Genomic_DNA"/>
</dbReference>
<accession>A0AAW1PDM0</accession>
<feature type="domain" description="Protein kinase" evidence="8">
    <location>
        <begin position="194"/>
        <end position="461"/>
    </location>
</feature>
<dbReference type="InterPro" id="IPR000719">
    <property type="entry name" value="Prot_kinase_dom"/>
</dbReference>
<evidence type="ECO:0000256" key="5">
    <source>
        <dbReference type="ARBA" id="ARBA00022840"/>
    </source>
</evidence>
<dbReference type="Proteomes" id="UP001489004">
    <property type="component" value="Unassembled WGS sequence"/>
</dbReference>
<keyword evidence="1" id="KW-0723">Serine/threonine-protein kinase</keyword>
<dbReference type="SUPFAM" id="SSF56112">
    <property type="entry name" value="Protein kinase-like (PK-like)"/>
    <property type="match status" value="1"/>
</dbReference>
<keyword evidence="10" id="KW-1185">Reference proteome</keyword>
<feature type="compositionally biased region" description="Basic and acidic residues" evidence="7">
    <location>
        <begin position="139"/>
        <end position="151"/>
    </location>
</feature>
<evidence type="ECO:0000256" key="2">
    <source>
        <dbReference type="ARBA" id="ARBA00022679"/>
    </source>
</evidence>
<evidence type="ECO:0000256" key="6">
    <source>
        <dbReference type="PIRSR" id="PIRSR630616-2"/>
    </source>
</evidence>
<evidence type="ECO:0000256" key="7">
    <source>
        <dbReference type="SAM" id="MobiDB-lite"/>
    </source>
</evidence>
<keyword evidence="3 6" id="KW-0547">Nucleotide-binding</keyword>
<evidence type="ECO:0000313" key="10">
    <source>
        <dbReference type="Proteomes" id="UP001489004"/>
    </source>
</evidence>
<dbReference type="PANTHER" id="PTHR24350">
    <property type="entry name" value="SERINE/THREONINE-PROTEIN KINASE IAL-RELATED"/>
    <property type="match status" value="1"/>
</dbReference>
<keyword evidence="5 6" id="KW-0067">ATP-binding</keyword>
<feature type="binding site" evidence="6">
    <location>
        <position position="223"/>
    </location>
    <ligand>
        <name>ATP</name>
        <dbReference type="ChEBI" id="CHEBI:30616"/>
    </ligand>
</feature>
<feature type="compositionally biased region" description="Polar residues" evidence="7">
    <location>
        <begin position="1"/>
        <end position="11"/>
    </location>
</feature>
<dbReference type="InterPro" id="IPR030616">
    <property type="entry name" value="Aur-like"/>
</dbReference>
<feature type="region of interest" description="Disordered" evidence="7">
    <location>
        <begin position="1"/>
        <end position="29"/>
    </location>
</feature>
<keyword evidence="4" id="KW-0418">Kinase</keyword>
<feature type="binding site" evidence="6">
    <location>
        <begin position="322"/>
        <end position="323"/>
    </location>
    <ligand>
        <name>ATP</name>
        <dbReference type="ChEBI" id="CHEBI:30616"/>
    </ligand>
</feature>
<dbReference type="PROSITE" id="PS50011">
    <property type="entry name" value="PROTEIN_KINASE_DOM"/>
    <property type="match status" value="1"/>
</dbReference>
<gene>
    <name evidence="9" type="ORF">WJX72_002550</name>
</gene>
<organism evidence="9 10">
    <name type="scientific">[Myrmecia] bisecta</name>
    <dbReference type="NCBI Taxonomy" id="41462"/>
    <lineage>
        <taxon>Eukaryota</taxon>
        <taxon>Viridiplantae</taxon>
        <taxon>Chlorophyta</taxon>
        <taxon>core chlorophytes</taxon>
        <taxon>Trebouxiophyceae</taxon>
        <taxon>Trebouxiales</taxon>
        <taxon>Trebouxiaceae</taxon>
        <taxon>Myrmecia</taxon>
    </lineage>
</organism>
<evidence type="ECO:0000256" key="3">
    <source>
        <dbReference type="ARBA" id="ARBA00022741"/>
    </source>
</evidence>
<dbReference type="Pfam" id="PF00069">
    <property type="entry name" value="Pkinase"/>
    <property type="match status" value="1"/>
</dbReference>
<comment type="caution">
    <text evidence="9">The sequence shown here is derived from an EMBL/GenBank/DDBJ whole genome shotgun (WGS) entry which is preliminary data.</text>
</comment>
<sequence>MALTSNSWQTSGGDGMPQRAQPITTAASPLATSSFVSISPFASVGLGEPLDTTETSLAARPRQSFKLVLANATSAGVQQAVDTQGAAALDMRRAASEKLPDSAAGARDAGTAPPKRVGSSMELARQPSSNSAAKTLKSAPEEKPKRRGSMERIRSNIEGALASFSSVTRRQEGPKKKDKMLDADGMYTGIEAFCTPMHVLHVGKAATFYIATAQQTGLKRVVKTYDKAKLSLADEKRVRNELALLLKIKHEGVLRCLGSWETSTNITIVQEYGIRGNLFSDLVGASEKLTERLVATKVLAPLLDTLAHLHSQQLIHRCIMPENLHWTGVGKDLILKLAHFEQAVDRRTVPCVRGQFGTLDYMAPEMLQEAERPADAEAQADSYDEKVDIWAVGVLAYELLTGKGPFEVESKELSCMLILYGEIEKFPAKMSPRAVDFIKSALIKDPVDRPSAAELRGHPWLLASLRAEALGIPEGQEHMLQLTQEHMGKPERNISECSGIALIDRAFLASLA</sequence>
<feature type="binding site" evidence="6">
    <location>
        <position position="204"/>
    </location>
    <ligand>
        <name>ATP</name>
        <dbReference type="ChEBI" id="CHEBI:30616"/>
    </ligand>
</feature>
<dbReference type="Gene3D" id="1.10.510.10">
    <property type="entry name" value="Transferase(Phosphotransferase) domain 1"/>
    <property type="match status" value="1"/>
</dbReference>
<keyword evidence="2" id="KW-0808">Transferase</keyword>
<evidence type="ECO:0000256" key="1">
    <source>
        <dbReference type="ARBA" id="ARBA00022527"/>
    </source>
</evidence>
<reference evidence="9 10" key="1">
    <citation type="journal article" date="2024" name="Nat. Commun.">
        <title>Phylogenomics reveals the evolutionary origins of lichenization in chlorophyte algae.</title>
        <authorList>
            <person name="Puginier C."/>
            <person name="Libourel C."/>
            <person name="Otte J."/>
            <person name="Skaloud P."/>
            <person name="Haon M."/>
            <person name="Grisel S."/>
            <person name="Petersen M."/>
            <person name="Berrin J.G."/>
            <person name="Delaux P.M."/>
            <person name="Dal Grande F."/>
            <person name="Keller J."/>
        </authorList>
    </citation>
    <scope>NUCLEOTIDE SEQUENCE [LARGE SCALE GENOMIC DNA]</scope>
    <source>
        <strain evidence="9 10">SAG 2043</strain>
    </source>
</reference>
<dbReference type="GO" id="GO:0004674">
    <property type="term" value="F:protein serine/threonine kinase activity"/>
    <property type="evidence" value="ECO:0007669"/>
    <property type="project" value="UniProtKB-KW"/>
</dbReference>
<feature type="region of interest" description="Disordered" evidence="7">
    <location>
        <begin position="93"/>
        <end position="151"/>
    </location>
</feature>
<proteinExistence type="predicted"/>
<name>A0AAW1PDM0_9CHLO</name>
<dbReference type="GO" id="GO:0005524">
    <property type="term" value="F:ATP binding"/>
    <property type="evidence" value="ECO:0007669"/>
    <property type="project" value="UniProtKB-KW"/>
</dbReference>
<evidence type="ECO:0000259" key="8">
    <source>
        <dbReference type="PROSITE" id="PS50011"/>
    </source>
</evidence>
<dbReference type="InterPro" id="IPR011009">
    <property type="entry name" value="Kinase-like_dom_sf"/>
</dbReference>
<evidence type="ECO:0000313" key="9">
    <source>
        <dbReference type="EMBL" id="KAK9807561.1"/>
    </source>
</evidence>
<dbReference type="AlphaFoldDB" id="A0AAW1PDM0"/>
<evidence type="ECO:0000256" key="4">
    <source>
        <dbReference type="ARBA" id="ARBA00022777"/>
    </source>
</evidence>